<dbReference type="AlphaFoldDB" id="A0A0K0DKV1"/>
<reference evidence="2" key="1">
    <citation type="submission" date="2012-09" db="EMBL/GenBank/DDBJ databases">
        <authorList>
            <person name="Martin A.A."/>
        </authorList>
    </citation>
    <scope>NUCLEOTIDE SEQUENCE</scope>
</reference>
<keyword evidence="2" id="KW-1185">Reference proteome</keyword>
<evidence type="ECO:0000256" key="1">
    <source>
        <dbReference type="SAM" id="MobiDB-lite"/>
    </source>
</evidence>
<accession>A0A0K0DKV1</accession>
<evidence type="ECO:0000313" key="2">
    <source>
        <dbReference type="Proteomes" id="UP000035642"/>
    </source>
</evidence>
<evidence type="ECO:0000313" key="3">
    <source>
        <dbReference type="WBParaSite" id="ACAC_0001216701-mRNA-1"/>
    </source>
</evidence>
<feature type="region of interest" description="Disordered" evidence="1">
    <location>
        <begin position="59"/>
        <end position="100"/>
    </location>
</feature>
<name>A0A0K0DKV1_ANGCA</name>
<dbReference type="Proteomes" id="UP000035642">
    <property type="component" value="Unassembled WGS sequence"/>
</dbReference>
<proteinExistence type="predicted"/>
<reference evidence="3" key="2">
    <citation type="submission" date="2017-02" db="UniProtKB">
        <authorList>
            <consortium name="WormBaseParasite"/>
        </authorList>
    </citation>
    <scope>IDENTIFICATION</scope>
</reference>
<protein>
    <submittedName>
        <fullName evidence="3">Dirigent protein</fullName>
    </submittedName>
</protein>
<sequence>MTFSTVAVNNFGEMVSSCPTPLLMSMLISLENGDNSMSFFNEETRGLHLISLRPMQMNPQGKIKREGNDDGVGNGDLQGFVGPNDGARGRGYAQASGVHNGQNGTWTQATLAAL</sequence>
<dbReference type="WBParaSite" id="ACAC_0001216701-mRNA-1">
    <property type="protein sequence ID" value="ACAC_0001216701-mRNA-1"/>
    <property type="gene ID" value="ACAC_0001216701"/>
</dbReference>
<organism evidence="2 3">
    <name type="scientific">Angiostrongylus cantonensis</name>
    <name type="common">Rat lungworm</name>
    <dbReference type="NCBI Taxonomy" id="6313"/>
    <lineage>
        <taxon>Eukaryota</taxon>
        <taxon>Metazoa</taxon>
        <taxon>Ecdysozoa</taxon>
        <taxon>Nematoda</taxon>
        <taxon>Chromadorea</taxon>
        <taxon>Rhabditida</taxon>
        <taxon>Rhabditina</taxon>
        <taxon>Rhabditomorpha</taxon>
        <taxon>Strongyloidea</taxon>
        <taxon>Metastrongylidae</taxon>
        <taxon>Angiostrongylus</taxon>
    </lineage>
</organism>